<dbReference type="PANTHER" id="PTHR36763">
    <property type="entry name" value="EXPRESSED PROTEIN"/>
    <property type="match status" value="1"/>
</dbReference>
<feature type="coiled-coil region" evidence="1">
    <location>
        <begin position="92"/>
        <end position="119"/>
    </location>
</feature>
<evidence type="ECO:0000256" key="1">
    <source>
        <dbReference type="SAM" id="Coils"/>
    </source>
</evidence>
<dbReference type="Proteomes" id="UP001341281">
    <property type="component" value="Chromosome 01"/>
</dbReference>
<evidence type="ECO:0000313" key="2">
    <source>
        <dbReference type="EMBL" id="WVZ51813.1"/>
    </source>
</evidence>
<reference evidence="2 3" key="1">
    <citation type="submission" date="2024-02" db="EMBL/GenBank/DDBJ databases">
        <title>High-quality chromosome-scale genome assembly of Pensacola bahiagrass (Paspalum notatum Flugge var. saurae).</title>
        <authorList>
            <person name="Vega J.M."/>
            <person name="Podio M."/>
            <person name="Orjuela J."/>
            <person name="Siena L.A."/>
            <person name="Pessino S.C."/>
            <person name="Combes M.C."/>
            <person name="Mariac C."/>
            <person name="Albertini E."/>
            <person name="Pupilli F."/>
            <person name="Ortiz J.P.A."/>
            <person name="Leblanc O."/>
        </authorList>
    </citation>
    <scope>NUCLEOTIDE SEQUENCE [LARGE SCALE GENOMIC DNA]</scope>
    <source>
        <strain evidence="2">R1</strain>
        <tissue evidence="2">Leaf</tissue>
    </source>
</reference>
<dbReference type="AlphaFoldDB" id="A0AAQ3SK84"/>
<protein>
    <submittedName>
        <fullName evidence="2">Uncharacterized protein</fullName>
    </submittedName>
</protein>
<keyword evidence="1" id="KW-0175">Coiled coil</keyword>
<name>A0AAQ3SK84_PASNO</name>
<evidence type="ECO:0000313" key="3">
    <source>
        <dbReference type="Proteomes" id="UP001341281"/>
    </source>
</evidence>
<keyword evidence="3" id="KW-1185">Reference proteome</keyword>
<gene>
    <name evidence="2" type="ORF">U9M48_002923</name>
</gene>
<dbReference type="PANTHER" id="PTHR36763:SF1">
    <property type="entry name" value="EXPRESSED PROTEIN"/>
    <property type="match status" value="1"/>
</dbReference>
<proteinExistence type="predicted"/>
<accession>A0AAQ3SK84</accession>
<organism evidence="2 3">
    <name type="scientific">Paspalum notatum var. saurae</name>
    <dbReference type="NCBI Taxonomy" id="547442"/>
    <lineage>
        <taxon>Eukaryota</taxon>
        <taxon>Viridiplantae</taxon>
        <taxon>Streptophyta</taxon>
        <taxon>Embryophyta</taxon>
        <taxon>Tracheophyta</taxon>
        <taxon>Spermatophyta</taxon>
        <taxon>Magnoliopsida</taxon>
        <taxon>Liliopsida</taxon>
        <taxon>Poales</taxon>
        <taxon>Poaceae</taxon>
        <taxon>PACMAD clade</taxon>
        <taxon>Panicoideae</taxon>
        <taxon>Andropogonodae</taxon>
        <taxon>Paspaleae</taxon>
        <taxon>Paspalinae</taxon>
        <taxon>Paspalum</taxon>
    </lineage>
</organism>
<sequence>MAAAGGERMMTREQLLHLFARFSFLTSLPEVKQRIADAVRDKQEAVAVTTEIQEEILREMGIDPSFGIGCLGKVNVVYENDKDLMIKFYQFVAKEEMAIDEAELGLRELTEKLHAQQILQEKQLNMLVEMRKYSLESQSVILGALHKQLEEANFDINASILTNNKASFGGPTSSAEVAPWPNSPGVWKPLAEVPDPHPGLFHVARLPHPLGSGVSSRGDARMRGRCDTLDRRLHCPRRPAIAAPSSMLSTASSSSMFGRGTLPGLHAPTHHKTLLSALGSHCLPPPRSFVVHRWQLDLADIQKLDEKKTCEDDFSVEKCIGFSFIFNFLCWCLESEL</sequence>
<dbReference type="EMBL" id="CP144745">
    <property type="protein sequence ID" value="WVZ51813.1"/>
    <property type="molecule type" value="Genomic_DNA"/>
</dbReference>